<sequence length="160" mass="17594">MPPTVDRLTSTHSSIVTMSETSFTDEDNSAPESPTPLQVTPPSPALSPGPTPTRVTSSIDPKPHVIVSDFDRFPQWPISAIDPELPEWKVNGLVDQKIDGGLYEAELGPVACESTMMARRDHRGFSVFNNQCSTWQGIPTIPVEYFLPINNLSSILTWES</sequence>
<evidence type="ECO:0000313" key="2">
    <source>
        <dbReference type="EMBL" id="KAF3768401.1"/>
    </source>
</evidence>
<evidence type="ECO:0000256" key="1">
    <source>
        <dbReference type="SAM" id="MobiDB-lite"/>
    </source>
</evidence>
<dbReference type="GeneID" id="63842564"/>
<reference evidence="2" key="1">
    <citation type="journal article" date="2020" name="Phytopathology">
        <title>Genome sequence of the chestnut blight fungus Cryphonectria parasitica EP155: A fundamental resource for an archetypical invasive plant pathogen.</title>
        <authorList>
            <person name="Crouch J.A."/>
            <person name="Dawe A."/>
            <person name="Aerts A."/>
            <person name="Barry K."/>
            <person name="Churchill A.C.L."/>
            <person name="Grimwood J."/>
            <person name="Hillman B."/>
            <person name="Milgroom M.G."/>
            <person name="Pangilinan J."/>
            <person name="Smith M."/>
            <person name="Salamov A."/>
            <person name="Schmutz J."/>
            <person name="Yadav J."/>
            <person name="Grigoriev I.V."/>
            <person name="Nuss D."/>
        </authorList>
    </citation>
    <scope>NUCLEOTIDE SEQUENCE</scope>
    <source>
        <strain evidence="2">EP155</strain>
    </source>
</reference>
<protein>
    <submittedName>
        <fullName evidence="2">Uncharacterized protein</fullName>
    </submittedName>
</protein>
<proteinExistence type="predicted"/>
<evidence type="ECO:0000313" key="3">
    <source>
        <dbReference type="Proteomes" id="UP000803844"/>
    </source>
</evidence>
<keyword evidence="3" id="KW-1185">Reference proteome</keyword>
<feature type="region of interest" description="Disordered" evidence="1">
    <location>
        <begin position="1"/>
        <end position="61"/>
    </location>
</feature>
<accession>A0A9P4Y8F6</accession>
<dbReference type="RefSeq" id="XP_040779362.1">
    <property type="nucleotide sequence ID" value="XM_040925435.1"/>
</dbReference>
<feature type="compositionally biased region" description="Pro residues" evidence="1">
    <location>
        <begin position="39"/>
        <end position="51"/>
    </location>
</feature>
<comment type="caution">
    <text evidence="2">The sequence shown here is derived from an EMBL/GenBank/DDBJ whole genome shotgun (WGS) entry which is preliminary data.</text>
</comment>
<dbReference type="EMBL" id="MU032345">
    <property type="protein sequence ID" value="KAF3768401.1"/>
    <property type="molecule type" value="Genomic_DNA"/>
</dbReference>
<dbReference type="Proteomes" id="UP000803844">
    <property type="component" value="Unassembled WGS sequence"/>
</dbReference>
<name>A0A9P4Y8F6_CRYP1</name>
<dbReference type="AlphaFoldDB" id="A0A9P4Y8F6"/>
<organism evidence="2 3">
    <name type="scientific">Cryphonectria parasitica (strain ATCC 38755 / EP155)</name>
    <dbReference type="NCBI Taxonomy" id="660469"/>
    <lineage>
        <taxon>Eukaryota</taxon>
        <taxon>Fungi</taxon>
        <taxon>Dikarya</taxon>
        <taxon>Ascomycota</taxon>
        <taxon>Pezizomycotina</taxon>
        <taxon>Sordariomycetes</taxon>
        <taxon>Sordariomycetidae</taxon>
        <taxon>Diaporthales</taxon>
        <taxon>Cryphonectriaceae</taxon>
        <taxon>Cryphonectria-Endothia species complex</taxon>
        <taxon>Cryphonectria</taxon>
    </lineage>
</organism>
<feature type="compositionally biased region" description="Polar residues" evidence="1">
    <location>
        <begin position="7"/>
        <end position="22"/>
    </location>
</feature>
<gene>
    <name evidence="2" type="ORF">M406DRAFT_71417</name>
</gene>